<dbReference type="Gene3D" id="2.170.120.40">
    <property type="entry name" value="YbbR-like domain"/>
    <property type="match status" value="2"/>
</dbReference>
<evidence type="ECO:0000313" key="3">
    <source>
        <dbReference type="Proteomes" id="UP000618943"/>
    </source>
</evidence>
<feature type="compositionally biased region" description="Basic and acidic residues" evidence="1">
    <location>
        <begin position="313"/>
        <end position="329"/>
    </location>
</feature>
<organism evidence="2 3">
    <name type="scientific">Viridibacillus soli</name>
    <dbReference type="NCBI Taxonomy" id="2798301"/>
    <lineage>
        <taxon>Bacteria</taxon>
        <taxon>Bacillati</taxon>
        <taxon>Bacillota</taxon>
        <taxon>Bacilli</taxon>
        <taxon>Bacillales</taxon>
        <taxon>Caryophanaceae</taxon>
        <taxon>Viridibacillus</taxon>
    </lineage>
</organism>
<dbReference type="Pfam" id="PF07949">
    <property type="entry name" value="YbbR"/>
    <property type="match status" value="3"/>
</dbReference>
<protein>
    <recommendedName>
        <fullName evidence="4">YbbR-like domain-containing protein YbbR</fullName>
    </recommendedName>
</protein>
<dbReference type="PANTHER" id="PTHR37804">
    <property type="entry name" value="CDAA REGULATORY PROTEIN CDAR"/>
    <property type="match status" value="1"/>
</dbReference>
<accession>A0ABS1HDB4</accession>
<comment type="caution">
    <text evidence="2">The sequence shown here is derived from an EMBL/GenBank/DDBJ whole genome shotgun (WGS) entry which is preliminary data.</text>
</comment>
<dbReference type="Gene3D" id="2.170.120.30">
    <property type="match status" value="2"/>
</dbReference>
<feature type="region of interest" description="Disordered" evidence="1">
    <location>
        <begin position="313"/>
        <end position="342"/>
    </location>
</feature>
<dbReference type="InterPro" id="IPR053154">
    <property type="entry name" value="c-di-AMP_regulator"/>
</dbReference>
<dbReference type="RefSeq" id="WP_200750662.1">
    <property type="nucleotide sequence ID" value="NZ_JAEOAH010000067.1"/>
</dbReference>
<sequence>MMDKLIESPWFLRITALTLAMLLFFTVQPVEKDGVGGASSNTQTDVLHNVPVQVYYDDQSLIVTGVPKTVDVTIKGPMAIVLQTKAVSDYTVFVDLRKQSIGEHKVTIKHENFSDKLSVQLDPATIDINIEEKITRVFKIEPEINESLLAENYYVKSMTANPGSVTVVGAKSVVNSISYVKATVTGEQDLKNSFQQEANVKILDRDMNKLDIQVNPEKVKVNVDVGEYNKEVPVVLNQKGTPQDAVTIKSLTTTTSKLILNGSKAALENMQQLIVDIDVSKIKDSGTFNVDIEKPLGISRVSENNIKVQVVVEKKESNSDNKEVNKDEEKDQENDNNDTSSIGSKVFKNVAINVRNLDEDYSSDFITPKNGILTLTVNGDEKELANLEMKDFDLYVEAADMSIGDHKLPIQVDGPRNITWSLSNKNVSLRIERIS</sequence>
<reference evidence="2 3" key="1">
    <citation type="submission" date="2020-12" db="EMBL/GenBank/DDBJ databases">
        <title>YIM B01967 draft genome.</title>
        <authorList>
            <person name="Yan X."/>
        </authorList>
    </citation>
    <scope>NUCLEOTIDE SEQUENCE [LARGE SCALE GENOMIC DNA]</scope>
    <source>
        <strain evidence="2 3">YIM B01967</strain>
    </source>
</reference>
<evidence type="ECO:0000256" key="1">
    <source>
        <dbReference type="SAM" id="MobiDB-lite"/>
    </source>
</evidence>
<name>A0ABS1HDB4_9BACL</name>
<proteinExistence type="predicted"/>
<evidence type="ECO:0000313" key="2">
    <source>
        <dbReference type="EMBL" id="MBK3497387.1"/>
    </source>
</evidence>
<dbReference type="EMBL" id="JAEOAH010000067">
    <property type="protein sequence ID" value="MBK3497387.1"/>
    <property type="molecule type" value="Genomic_DNA"/>
</dbReference>
<dbReference type="PANTHER" id="PTHR37804:SF1">
    <property type="entry name" value="CDAA REGULATORY PROTEIN CDAR"/>
    <property type="match status" value="1"/>
</dbReference>
<evidence type="ECO:0008006" key="4">
    <source>
        <dbReference type="Google" id="ProtNLM"/>
    </source>
</evidence>
<dbReference type="InterPro" id="IPR012505">
    <property type="entry name" value="YbbR"/>
</dbReference>
<keyword evidence="3" id="KW-1185">Reference proteome</keyword>
<gene>
    <name evidence="2" type="ORF">JFL43_21705</name>
</gene>
<dbReference type="Proteomes" id="UP000618943">
    <property type="component" value="Unassembled WGS sequence"/>
</dbReference>